<evidence type="ECO:0000313" key="1">
    <source>
        <dbReference type="EMBL" id="MBU2710995.1"/>
    </source>
</evidence>
<protein>
    <submittedName>
        <fullName evidence="1">Alpha/beta hydrolase</fullName>
    </submittedName>
</protein>
<reference evidence="1 2" key="1">
    <citation type="submission" date="2021-04" db="EMBL/GenBank/DDBJ databases">
        <authorList>
            <person name="Pira H."/>
            <person name="Risdian C."/>
            <person name="Wink J."/>
        </authorList>
    </citation>
    <scope>NUCLEOTIDE SEQUENCE [LARGE SCALE GENOMIC DNA]</scope>
    <source>
        <strain evidence="1 2">WH53</strain>
    </source>
</reference>
<name>A0ABS5ZAI8_9GAMM</name>
<dbReference type="InterPro" id="IPR029058">
    <property type="entry name" value="AB_hydrolase_fold"/>
</dbReference>
<dbReference type="Proteomes" id="UP000690515">
    <property type="component" value="Unassembled WGS sequence"/>
</dbReference>
<dbReference type="SUPFAM" id="SSF53474">
    <property type="entry name" value="alpha/beta-Hydrolases"/>
    <property type="match status" value="1"/>
</dbReference>
<dbReference type="EMBL" id="JAGSOY010000013">
    <property type="protein sequence ID" value="MBU2710995.1"/>
    <property type="molecule type" value="Genomic_DNA"/>
</dbReference>
<evidence type="ECO:0000313" key="2">
    <source>
        <dbReference type="Proteomes" id="UP000690515"/>
    </source>
</evidence>
<sequence length="244" mass="27682">MTTLGIVRKNMNEWPTDKKLILLPGLDGTGLLFKDLITELPTNCIIQTICYPSSQVQTFEEHVQYVLGRLPNNEPFTLLAESFSGPVAIEVLKARNHQIEKVIFVASFAKSPRPLLLRLASRLPFSTLLKWHIPKFLIRYFCLGKNASSELIRHFRKTITVIDPKVLAQRIKIISDIDKTKELQNIIIPCCYIQATHDRLVHSSALKVFQYGLKSLTVKKIQGPHFILQAAPKEVAKVICTEIL</sequence>
<organism evidence="1 2">
    <name type="scientific">Zooshikella harenae</name>
    <dbReference type="NCBI Taxonomy" id="2827238"/>
    <lineage>
        <taxon>Bacteria</taxon>
        <taxon>Pseudomonadati</taxon>
        <taxon>Pseudomonadota</taxon>
        <taxon>Gammaproteobacteria</taxon>
        <taxon>Oceanospirillales</taxon>
        <taxon>Zooshikellaceae</taxon>
        <taxon>Zooshikella</taxon>
    </lineage>
</organism>
<accession>A0ABS5ZAI8</accession>
<dbReference type="RefSeq" id="WP_215819158.1">
    <property type="nucleotide sequence ID" value="NZ_JAGSOY010000013.1"/>
</dbReference>
<dbReference type="Gene3D" id="3.40.50.1820">
    <property type="entry name" value="alpha/beta hydrolase"/>
    <property type="match status" value="1"/>
</dbReference>
<keyword evidence="1" id="KW-0378">Hydrolase</keyword>
<proteinExistence type="predicted"/>
<keyword evidence="2" id="KW-1185">Reference proteome</keyword>
<gene>
    <name evidence="1" type="ORF">KCG35_07985</name>
</gene>
<comment type="caution">
    <text evidence="1">The sequence shown here is derived from an EMBL/GenBank/DDBJ whole genome shotgun (WGS) entry which is preliminary data.</text>
</comment>
<dbReference type="GO" id="GO:0016787">
    <property type="term" value="F:hydrolase activity"/>
    <property type="evidence" value="ECO:0007669"/>
    <property type="project" value="UniProtKB-KW"/>
</dbReference>